<evidence type="ECO:0000256" key="1">
    <source>
        <dbReference type="ARBA" id="ARBA00004123"/>
    </source>
</evidence>
<evidence type="ECO:0000313" key="6">
    <source>
        <dbReference type="Proteomes" id="UP000237347"/>
    </source>
</evidence>
<comment type="caution">
    <text evidence="5">The sequence shown here is derived from an EMBL/GenBank/DDBJ whole genome shotgun (WGS) entry which is preliminary data.</text>
</comment>
<name>A0AAW0KXM7_QUESU</name>
<evidence type="ECO:0000256" key="2">
    <source>
        <dbReference type="ARBA" id="ARBA00023242"/>
    </source>
</evidence>
<protein>
    <submittedName>
        <fullName evidence="5">Spx domain-containing protein 2</fullName>
    </submittedName>
</protein>
<dbReference type="EMBL" id="PKMF04000205">
    <property type="protein sequence ID" value="KAK7843359.1"/>
    <property type="molecule type" value="Genomic_DNA"/>
</dbReference>
<organism evidence="5 6">
    <name type="scientific">Quercus suber</name>
    <name type="common">Cork oak</name>
    <dbReference type="NCBI Taxonomy" id="58331"/>
    <lineage>
        <taxon>Eukaryota</taxon>
        <taxon>Viridiplantae</taxon>
        <taxon>Streptophyta</taxon>
        <taxon>Embryophyta</taxon>
        <taxon>Tracheophyta</taxon>
        <taxon>Spermatophyta</taxon>
        <taxon>Magnoliopsida</taxon>
        <taxon>eudicotyledons</taxon>
        <taxon>Gunneridae</taxon>
        <taxon>Pentapetalae</taxon>
        <taxon>rosids</taxon>
        <taxon>fabids</taxon>
        <taxon>Fagales</taxon>
        <taxon>Fagaceae</taxon>
        <taxon>Quercus</taxon>
    </lineage>
</organism>
<evidence type="ECO:0000313" key="5">
    <source>
        <dbReference type="EMBL" id="KAK7843359.1"/>
    </source>
</evidence>
<sequence length="287" mass="32704">MKFGKSLSNQIEETLPEWRDKFLSYKELKKKLKLIEPKSGGERPSKRARLDSGDAAEIGAGDGMSKEEIDFETLLEDELEKFNSFFVEKEEEYIIRLKELQDRVAKAKDFNEEMIKIRKEIVDFHGEMVLLENYSALNYTGLVKILKKYDKRTGALIRLPFIQKVLQQPFFTTDMLYKLVKECEAMLDGLFPKCEPPASTVVADGDDDPSTSDTTTNNNGLLRVPKELAEIEYMESLYMKSTISALRVLKEIRSGSSTVGPLSLPPLQFSAIEETWNKVPVLEQVAK</sequence>
<feature type="domain" description="SPX" evidence="4">
    <location>
        <begin position="1"/>
        <end position="163"/>
    </location>
</feature>
<feature type="compositionally biased region" description="Basic and acidic residues" evidence="3">
    <location>
        <begin position="36"/>
        <end position="52"/>
    </location>
</feature>
<dbReference type="PANTHER" id="PTHR45978:SF5">
    <property type="entry name" value="SPX DOMAIN-CONTAINING PROTEIN 2"/>
    <property type="match status" value="1"/>
</dbReference>
<dbReference type="AlphaFoldDB" id="A0AAW0KXM7"/>
<dbReference type="InterPro" id="IPR031142">
    <property type="entry name" value="SPX_prot"/>
</dbReference>
<feature type="region of interest" description="Disordered" evidence="3">
    <location>
        <begin position="36"/>
        <end position="61"/>
    </location>
</feature>
<comment type="subcellular location">
    <subcellularLocation>
        <location evidence="1">Nucleus</location>
    </subcellularLocation>
</comment>
<dbReference type="Pfam" id="PF03105">
    <property type="entry name" value="SPX"/>
    <property type="match status" value="2"/>
</dbReference>
<proteinExistence type="predicted"/>
<keyword evidence="2" id="KW-0539">Nucleus</keyword>
<dbReference type="GO" id="GO:0005634">
    <property type="term" value="C:nucleus"/>
    <property type="evidence" value="ECO:0007669"/>
    <property type="project" value="UniProtKB-SubCell"/>
</dbReference>
<dbReference type="CDD" id="cd14481">
    <property type="entry name" value="SPX_AtSPX1_like"/>
    <property type="match status" value="1"/>
</dbReference>
<dbReference type="PROSITE" id="PS51382">
    <property type="entry name" value="SPX"/>
    <property type="match status" value="1"/>
</dbReference>
<dbReference type="PANTHER" id="PTHR45978">
    <property type="entry name" value="SPX DOMAIN-CONTAINING PROTEIN 3"/>
    <property type="match status" value="1"/>
</dbReference>
<dbReference type="Gramene" id="rna-CFP56_70849">
    <property type="protein sequence ID" value="cds-POF04794.1"/>
    <property type="gene ID" value="gene-CFP56_70849"/>
</dbReference>
<dbReference type="InterPro" id="IPR004331">
    <property type="entry name" value="SPX_dom"/>
</dbReference>
<evidence type="ECO:0000256" key="3">
    <source>
        <dbReference type="SAM" id="MobiDB-lite"/>
    </source>
</evidence>
<accession>A0AAW0KXM7</accession>
<dbReference type="GO" id="GO:0016036">
    <property type="term" value="P:cellular response to phosphate starvation"/>
    <property type="evidence" value="ECO:0007669"/>
    <property type="project" value="InterPro"/>
</dbReference>
<reference evidence="5 6" key="1">
    <citation type="journal article" date="2018" name="Sci. Data">
        <title>The draft genome sequence of cork oak.</title>
        <authorList>
            <person name="Ramos A.M."/>
            <person name="Usie A."/>
            <person name="Barbosa P."/>
            <person name="Barros P.M."/>
            <person name="Capote T."/>
            <person name="Chaves I."/>
            <person name="Simoes F."/>
            <person name="Abreu I."/>
            <person name="Carrasquinho I."/>
            <person name="Faro C."/>
            <person name="Guimaraes J.B."/>
            <person name="Mendonca D."/>
            <person name="Nobrega F."/>
            <person name="Rodrigues L."/>
            <person name="Saibo N.J.M."/>
            <person name="Varela M.C."/>
            <person name="Egas C."/>
            <person name="Matos J."/>
            <person name="Miguel C.M."/>
            <person name="Oliveira M.M."/>
            <person name="Ricardo C.P."/>
            <person name="Goncalves S."/>
        </authorList>
    </citation>
    <scope>NUCLEOTIDE SEQUENCE [LARGE SCALE GENOMIC DNA]</scope>
    <source>
        <strain evidence="6">cv. HL8</strain>
    </source>
</reference>
<gene>
    <name evidence="5" type="primary">SPX2_1</name>
    <name evidence="5" type="ORF">CFP56_012652</name>
</gene>
<evidence type="ECO:0000259" key="4">
    <source>
        <dbReference type="PROSITE" id="PS51382"/>
    </source>
</evidence>
<keyword evidence="6" id="KW-1185">Reference proteome</keyword>
<dbReference type="Proteomes" id="UP000237347">
    <property type="component" value="Unassembled WGS sequence"/>
</dbReference>